<dbReference type="PANTHER" id="PTHR27003:SF359">
    <property type="entry name" value="SERINE_THREONINE-PROTEIN KINASE UNC-51-RELATED"/>
    <property type="match status" value="1"/>
</dbReference>
<comment type="similarity">
    <text evidence="2">In the N-terminal section; belongs to the leguminous lectin family.</text>
</comment>
<gene>
    <name evidence="18" type="ORF">CTI12_AA265410</name>
</gene>
<accession>A0A2U1MXC2</accession>
<keyword evidence="8" id="KW-0732">Signal</keyword>
<dbReference type="InterPro" id="IPR017441">
    <property type="entry name" value="Protein_kinase_ATP_BS"/>
</dbReference>
<comment type="caution">
    <text evidence="18">The sequence shown here is derived from an EMBL/GenBank/DDBJ whole genome shotgun (WGS) entry which is preliminary data.</text>
</comment>
<proteinExistence type="inferred from homology"/>
<dbReference type="GO" id="GO:0002229">
    <property type="term" value="P:defense response to oomycetes"/>
    <property type="evidence" value="ECO:0007669"/>
    <property type="project" value="UniProtKB-ARBA"/>
</dbReference>
<keyword evidence="11 16" id="KW-0067">ATP-binding</keyword>
<evidence type="ECO:0000256" key="11">
    <source>
        <dbReference type="ARBA" id="ARBA00022840"/>
    </source>
</evidence>
<keyword evidence="9 16" id="KW-0547">Nucleotide-binding</keyword>
<dbReference type="InterPro" id="IPR008271">
    <property type="entry name" value="Ser/Thr_kinase_AS"/>
</dbReference>
<dbReference type="STRING" id="35608.A0A2U1MXC2"/>
<evidence type="ECO:0000256" key="9">
    <source>
        <dbReference type="ARBA" id="ARBA00022741"/>
    </source>
</evidence>
<dbReference type="SUPFAM" id="SSF56112">
    <property type="entry name" value="Protein kinase-like (PK-like)"/>
    <property type="match status" value="3"/>
</dbReference>
<dbReference type="FunFam" id="1.10.510.10:FF:000240">
    <property type="entry name" value="Lectin-domain containing receptor kinase A4.3"/>
    <property type="match status" value="1"/>
</dbReference>
<keyword evidence="13" id="KW-0472">Membrane</keyword>
<dbReference type="Gene3D" id="3.30.200.20">
    <property type="entry name" value="Phosphorylase Kinase, domain 1"/>
    <property type="match status" value="2"/>
</dbReference>
<evidence type="ECO:0000259" key="17">
    <source>
        <dbReference type="PROSITE" id="PS50011"/>
    </source>
</evidence>
<comment type="subcellular location">
    <subcellularLocation>
        <location evidence="1">Cell membrane</location>
        <topology evidence="1">Single-pass type I membrane protein</topology>
    </subcellularLocation>
</comment>
<evidence type="ECO:0000313" key="18">
    <source>
        <dbReference type="EMBL" id="PWA65911.1"/>
    </source>
</evidence>
<evidence type="ECO:0000256" key="6">
    <source>
        <dbReference type="ARBA" id="ARBA00022679"/>
    </source>
</evidence>
<dbReference type="Gene3D" id="1.10.510.10">
    <property type="entry name" value="Transferase(Phosphotransferase) domain 1"/>
    <property type="match status" value="3"/>
</dbReference>
<dbReference type="PANTHER" id="PTHR27003">
    <property type="entry name" value="OS07G0166700 PROTEIN"/>
    <property type="match status" value="1"/>
</dbReference>
<dbReference type="Proteomes" id="UP000245207">
    <property type="component" value="Unassembled WGS sequence"/>
</dbReference>
<keyword evidence="6" id="KW-0808">Transferase</keyword>
<dbReference type="FunFam" id="3.30.200.20:FF:000039">
    <property type="entry name" value="receptor-like protein kinase FERONIA"/>
    <property type="match status" value="1"/>
</dbReference>
<evidence type="ECO:0000256" key="14">
    <source>
        <dbReference type="ARBA" id="ARBA00023170"/>
    </source>
</evidence>
<keyword evidence="19" id="KW-1185">Reference proteome</keyword>
<dbReference type="EMBL" id="PKPP01004134">
    <property type="protein sequence ID" value="PWA65911.1"/>
    <property type="molecule type" value="Genomic_DNA"/>
</dbReference>
<keyword evidence="14" id="KW-0675">Receptor</keyword>
<keyword evidence="5" id="KW-0723">Serine/threonine-protein kinase</keyword>
<dbReference type="AlphaFoldDB" id="A0A2U1MXC2"/>
<evidence type="ECO:0000256" key="1">
    <source>
        <dbReference type="ARBA" id="ARBA00004251"/>
    </source>
</evidence>
<evidence type="ECO:0000256" key="8">
    <source>
        <dbReference type="ARBA" id="ARBA00022729"/>
    </source>
</evidence>
<dbReference type="InterPro" id="IPR001245">
    <property type="entry name" value="Ser-Thr/Tyr_kinase_cat_dom"/>
</dbReference>
<reference evidence="18 19" key="1">
    <citation type="journal article" date="2018" name="Mol. Plant">
        <title>The genome of Artemisia annua provides insight into the evolution of Asteraceae family and artemisinin biosynthesis.</title>
        <authorList>
            <person name="Shen Q."/>
            <person name="Zhang L."/>
            <person name="Liao Z."/>
            <person name="Wang S."/>
            <person name="Yan T."/>
            <person name="Shi P."/>
            <person name="Liu M."/>
            <person name="Fu X."/>
            <person name="Pan Q."/>
            <person name="Wang Y."/>
            <person name="Lv Z."/>
            <person name="Lu X."/>
            <person name="Zhang F."/>
            <person name="Jiang W."/>
            <person name="Ma Y."/>
            <person name="Chen M."/>
            <person name="Hao X."/>
            <person name="Li L."/>
            <person name="Tang Y."/>
            <person name="Lv G."/>
            <person name="Zhou Y."/>
            <person name="Sun X."/>
            <person name="Brodelius P.E."/>
            <person name="Rose J.K.C."/>
            <person name="Tang K."/>
        </authorList>
    </citation>
    <scope>NUCLEOTIDE SEQUENCE [LARGE SCALE GENOMIC DNA]</scope>
    <source>
        <strain evidence="19">cv. Huhao1</strain>
        <tissue evidence="18">Leaf</tissue>
    </source>
</reference>
<dbReference type="InterPro" id="IPR011009">
    <property type="entry name" value="Kinase-like_dom_sf"/>
</dbReference>
<evidence type="ECO:0000256" key="2">
    <source>
        <dbReference type="ARBA" id="ARBA00008536"/>
    </source>
</evidence>
<protein>
    <recommendedName>
        <fullName evidence="17">Protein kinase domain-containing protein</fullName>
    </recommendedName>
</protein>
<keyword evidence="4" id="KW-1003">Cell membrane</keyword>
<dbReference type="GO" id="GO:0005886">
    <property type="term" value="C:plasma membrane"/>
    <property type="evidence" value="ECO:0007669"/>
    <property type="project" value="UniProtKB-SubCell"/>
</dbReference>
<keyword evidence="10" id="KW-0418">Kinase</keyword>
<name>A0A2U1MXC2_ARTAN</name>
<evidence type="ECO:0000256" key="3">
    <source>
        <dbReference type="ARBA" id="ARBA00010217"/>
    </source>
</evidence>
<organism evidence="18 19">
    <name type="scientific">Artemisia annua</name>
    <name type="common">Sweet wormwood</name>
    <dbReference type="NCBI Taxonomy" id="35608"/>
    <lineage>
        <taxon>Eukaryota</taxon>
        <taxon>Viridiplantae</taxon>
        <taxon>Streptophyta</taxon>
        <taxon>Embryophyta</taxon>
        <taxon>Tracheophyta</taxon>
        <taxon>Spermatophyta</taxon>
        <taxon>Magnoliopsida</taxon>
        <taxon>eudicotyledons</taxon>
        <taxon>Gunneridae</taxon>
        <taxon>Pentapetalae</taxon>
        <taxon>asterids</taxon>
        <taxon>campanulids</taxon>
        <taxon>Asterales</taxon>
        <taxon>Asteraceae</taxon>
        <taxon>Asteroideae</taxon>
        <taxon>Anthemideae</taxon>
        <taxon>Artemisiinae</taxon>
        <taxon>Artemisia</taxon>
    </lineage>
</organism>
<dbReference type="PROSITE" id="PS00107">
    <property type="entry name" value="PROTEIN_KINASE_ATP"/>
    <property type="match status" value="1"/>
</dbReference>
<sequence>MSLTRLNLENLIIPLEEIMLATRNLSQENWIIGGEFSMLYHGQFPKRWENRKFIFKLFTEERCHGKEEFLNELNIISSLNHKNIIHFVGYCDEGNVMFIVYDYPVNSSLDHHLRIPHIRNCLTWEHRLKICLDVAIGLNYLHSGLGEHGRVIHGSLMPTNIMLDDNMTAKLIGFELSVLIPGNQPRQQVYKPSRPIELTLNPLDPVYSITGILNAKLDVYWFGVILFQILIATYDVDEDEYLGTWDGGVRPLVKLVERYKNIGLDKFIDPVIRHEAGGRSFHIIKEIAYKCISYNIKGRPTMDRIVKMIQEALDIHNQEAASTSIFKRKGARGFLISVEEMRLAIENFDLYKFVDGDYYRYKYYIGELSNRCQNRKAVMKIFMTYEWFSQELYIVSRFHHENIMPYIGHCDQNEYGVLVFEHAINGSLLDHLRDPNKMRYLTWEQRLKICIGAARGLRCLHSGLRDENRIVLHRRVSSGIIFLDENMEAKISGFDSSMLVPKNQVQYVSDRTMVYALPHEYIDPIQMDTLVINVEADVYAFGVNHQTATSTATMGSHGYQKLEDLLIPLKEINLATCDFDNSSRIGDGGFGVVYKGRLSESWKNQEVAIKRLNKSGYQGKKEFLNELKLISRFHHQNIIPFIGYCDEGDEMILIYEYAINGSLDHHLQDRNKRRHLTWAQRLKICLGAAKGLDYLHSGLGDDNKVIHRDIKSGNILLGENLEAKICDFGLSKSDGGNQQQTKLYTNAAGTNYYMDPIYHESGILRTESDVYSFGVVMFEMLSGMPAWHRRRLGQDKPQPLIYLVRRYYDFGKDLLIDPQIKDQIDNDSFHTFIEIAYQCISFNSKERPTMEMIADKIEEALDFQQLYIIVYLGTKYPAKFRFLMAGREGGLKQRRLRGYQCVRFWSDYSVVSDYRSCCTDFVFNPCDLSEKTTATDKHIVCFCDICKFAPWTIGKASRTRSYRMCISAFLLFFILDTSRGSSARTP</sequence>
<dbReference type="InterPro" id="IPR045272">
    <property type="entry name" value="ANXUR1/2-like"/>
</dbReference>
<evidence type="ECO:0000313" key="19">
    <source>
        <dbReference type="Proteomes" id="UP000245207"/>
    </source>
</evidence>
<dbReference type="GO" id="GO:0009506">
    <property type="term" value="C:plasmodesma"/>
    <property type="evidence" value="ECO:0007669"/>
    <property type="project" value="TreeGrafter"/>
</dbReference>
<dbReference type="Pfam" id="PF07714">
    <property type="entry name" value="PK_Tyr_Ser-Thr"/>
    <property type="match status" value="3"/>
</dbReference>
<keyword evidence="12" id="KW-1133">Transmembrane helix</keyword>
<dbReference type="GO" id="GO:0004674">
    <property type="term" value="F:protein serine/threonine kinase activity"/>
    <property type="evidence" value="ECO:0007669"/>
    <property type="project" value="UniProtKB-KW"/>
</dbReference>
<evidence type="ECO:0000256" key="13">
    <source>
        <dbReference type="ARBA" id="ARBA00023136"/>
    </source>
</evidence>
<dbReference type="PROSITE" id="PS00108">
    <property type="entry name" value="PROTEIN_KINASE_ST"/>
    <property type="match status" value="1"/>
</dbReference>
<dbReference type="OrthoDB" id="684810at2759"/>
<evidence type="ECO:0000256" key="10">
    <source>
        <dbReference type="ARBA" id="ARBA00022777"/>
    </source>
</evidence>
<dbReference type="InterPro" id="IPR000719">
    <property type="entry name" value="Prot_kinase_dom"/>
</dbReference>
<dbReference type="PROSITE" id="PS50011">
    <property type="entry name" value="PROTEIN_KINASE_DOM"/>
    <property type="match status" value="3"/>
</dbReference>
<evidence type="ECO:0000256" key="4">
    <source>
        <dbReference type="ARBA" id="ARBA00022475"/>
    </source>
</evidence>
<evidence type="ECO:0000256" key="7">
    <source>
        <dbReference type="ARBA" id="ARBA00022692"/>
    </source>
</evidence>
<feature type="domain" description="Protein kinase" evidence="17">
    <location>
        <begin position="25"/>
        <end position="313"/>
    </location>
</feature>
<comment type="similarity">
    <text evidence="3">In the C-terminal section; belongs to the protein kinase superfamily. Ser/Thr protein kinase family.</text>
</comment>
<dbReference type="GO" id="GO:0004714">
    <property type="term" value="F:transmembrane receptor protein tyrosine kinase activity"/>
    <property type="evidence" value="ECO:0007669"/>
    <property type="project" value="InterPro"/>
</dbReference>
<keyword evidence="15" id="KW-0325">Glycoprotein</keyword>
<dbReference type="GO" id="GO:0005524">
    <property type="term" value="F:ATP binding"/>
    <property type="evidence" value="ECO:0007669"/>
    <property type="project" value="UniProtKB-UniRule"/>
</dbReference>
<feature type="domain" description="Protein kinase" evidence="17">
    <location>
        <begin position="323"/>
        <end position="585"/>
    </location>
</feature>
<dbReference type="SMART" id="SM00220">
    <property type="entry name" value="S_TKc"/>
    <property type="match status" value="1"/>
</dbReference>
<evidence type="ECO:0000256" key="12">
    <source>
        <dbReference type="ARBA" id="ARBA00022989"/>
    </source>
</evidence>
<evidence type="ECO:0000256" key="16">
    <source>
        <dbReference type="PROSITE-ProRule" id="PRU10141"/>
    </source>
</evidence>
<evidence type="ECO:0000256" key="5">
    <source>
        <dbReference type="ARBA" id="ARBA00022527"/>
    </source>
</evidence>
<evidence type="ECO:0000256" key="15">
    <source>
        <dbReference type="ARBA" id="ARBA00023180"/>
    </source>
</evidence>
<feature type="binding site" evidence="16">
    <location>
        <position position="610"/>
    </location>
    <ligand>
        <name>ATP</name>
        <dbReference type="ChEBI" id="CHEBI:30616"/>
    </ligand>
</feature>
<keyword evidence="7" id="KW-0812">Transmembrane</keyword>
<feature type="domain" description="Protein kinase" evidence="17">
    <location>
        <begin position="579"/>
        <end position="861"/>
    </location>
</feature>